<feature type="transmembrane region" description="Helical" evidence="8">
    <location>
        <begin position="281"/>
        <end position="300"/>
    </location>
</feature>
<feature type="transmembrane region" description="Helical" evidence="8">
    <location>
        <begin position="421"/>
        <end position="443"/>
    </location>
</feature>
<dbReference type="Pfam" id="PF03023">
    <property type="entry name" value="MurJ"/>
    <property type="match status" value="1"/>
</dbReference>
<feature type="transmembrane region" description="Helical" evidence="8">
    <location>
        <begin position="55"/>
        <end position="74"/>
    </location>
</feature>
<dbReference type="AlphaFoldDB" id="A0A919J335"/>
<dbReference type="EMBL" id="BOMM01000039">
    <property type="protein sequence ID" value="GIE12487.1"/>
    <property type="molecule type" value="Genomic_DNA"/>
</dbReference>
<accession>A0A919J335</accession>
<sequence length="533" mass="54871">MTQGTSVGRAGRGMAVATSASRAVGFARLVVLASALGLGGRLLDSYNVANTLPNAVYELVVGGAMASVVVPLLARAALTEPDNGVVYAQRLLSLMVYGLGMVSVVAMVSAPWLVEVYTPGFTGEQRELAVVFSRFFLPQILFYGVSATAGAVLNIRGRFAAPMWAPLANSLIVIAVGLVYLLIGGATSIASMTPAHLLLLAVGTTAGVFAQMALVVWALARSGFAVRPRLDPRGIGIRRIGRLGGWVLVSVVAAQVLLAAATRAASISGPGGISAYQNAFAVFQMPFAVIALSVMTAMLPRLSRHAARLDHRQITEDLSRAVRLAVVALAPIAVAMLVLGPQIATLLFAYGRSSPTAIGLLGAVVAAFGVALVPFTGYMILQRGFYALQDTRTPALITTAVTVVGVAGCLAVTWLLPRADIVVGIPLAYAVAYTVGLIATAAVLRRRLGRIDGHRLLRTHARVAVAAGIAGSCGAVTAYALTPLTGAGLSAALVTLSTAGLVGTAVYAAVARLVRLTELQQLVAATFAGIRTG</sequence>
<organism evidence="9 10">
    <name type="scientific">Paractinoplanes ferrugineus</name>
    <dbReference type="NCBI Taxonomy" id="113564"/>
    <lineage>
        <taxon>Bacteria</taxon>
        <taxon>Bacillati</taxon>
        <taxon>Actinomycetota</taxon>
        <taxon>Actinomycetes</taxon>
        <taxon>Micromonosporales</taxon>
        <taxon>Micromonosporaceae</taxon>
        <taxon>Paractinoplanes</taxon>
    </lineage>
</organism>
<keyword evidence="10" id="KW-1185">Reference proteome</keyword>
<evidence type="ECO:0000256" key="1">
    <source>
        <dbReference type="ARBA" id="ARBA00004651"/>
    </source>
</evidence>
<keyword evidence="7 8" id="KW-0472">Membrane</keyword>
<proteinExistence type="predicted"/>
<keyword evidence="6 8" id="KW-1133">Transmembrane helix</keyword>
<dbReference type="Proteomes" id="UP000598174">
    <property type="component" value="Unassembled WGS sequence"/>
</dbReference>
<dbReference type="PRINTS" id="PR01806">
    <property type="entry name" value="VIRFACTRMVIN"/>
</dbReference>
<evidence type="ECO:0000313" key="10">
    <source>
        <dbReference type="Proteomes" id="UP000598174"/>
    </source>
</evidence>
<evidence type="ECO:0000256" key="2">
    <source>
        <dbReference type="ARBA" id="ARBA00022475"/>
    </source>
</evidence>
<evidence type="ECO:0000256" key="4">
    <source>
        <dbReference type="ARBA" id="ARBA00022960"/>
    </source>
</evidence>
<comment type="caution">
    <text evidence="9">The sequence shown here is derived from an EMBL/GenBank/DDBJ whole genome shotgun (WGS) entry which is preliminary data.</text>
</comment>
<dbReference type="CDD" id="cd13123">
    <property type="entry name" value="MATE_MurJ_like"/>
    <property type="match status" value="1"/>
</dbReference>
<keyword evidence="4" id="KW-0133">Cell shape</keyword>
<dbReference type="GO" id="GO:0034204">
    <property type="term" value="P:lipid translocation"/>
    <property type="evidence" value="ECO:0007669"/>
    <property type="project" value="TreeGrafter"/>
</dbReference>
<dbReference type="GO" id="GO:0015648">
    <property type="term" value="F:lipid-linked peptidoglycan transporter activity"/>
    <property type="evidence" value="ECO:0007669"/>
    <property type="project" value="TreeGrafter"/>
</dbReference>
<feature type="transmembrane region" description="Helical" evidence="8">
    <location>
        <begin position="20"/>
        <end position="43"/>
    </location>
</feature>
<dbReference type="PANTHER" id="PTHR47019">
    <property type="entry name" value="LIPID II FLIPPASE MURJ"/>
    <property type="match status" value="1"/>
</dbReference>
<feature type="transmembrane region" description="Helical" evidence="8">
    <location>
        <begin position="463"/>
        <end position="481"/>
    </location>
</feature>
<keyword evidence="2" id="KW-1003">Cell membrane</keyword>
<dbReference type="PANTHER" id="PTHR47019:SF1">
    <property type="entry name" value="LIPID II FLIPPASE MURJ"/>
    <property type="match status" value="1"/>
</dbReference>
<reference evidence="9" key="1">
    <citation type="submission" date="2021-01" db="EMBL/GenBank/DDBJ databases">
        <title>Whole genome shotgun sequence of Actinoplanes ferrugineus NBRC 15555.</title>
        <authorList>
            <person name="Komaki H."/>
            <person name="Tamura T."/>
        </authorList>
    </citation>
    <scope>NUCLEOTIDE SEQUENCE</scope>
    <source>
        <strain evidence="9">NBRC 15555</strain>
    </source>
</reference>
<feature type="transmembrane region" description="Helical" evidence="8">
    <location>
        <begin position="357"/>
        <end position="381"/>
    </location>
</feature>
<evidence type="ECO:0000256" key="3">
    <source>
        <dbReference type="ARBA" id="ARBA00022692"/>
    </source>
</evidence>
<dbReference type="GO" id="GO:0009252">
    <property type="term" value="P:peptidoglycan biosynthetic process"/>
    <property type="evidence" value="ECO:0007669"/>
    <property type="project" value="UniProtKB-KW"/>
</dbReference>
<evidence type="ECO:0000256" key="8">
    <source>
        <dbReference type="SAM" id="Phobius"/>
    </source>
</evidence>
<evidence type="ECO:0000256" key="6">
    <source>
        <dbReference type="ARBA" id="ARBA00022989"/>
    </source>
</evidence>
<comment type="subcellular location">
    <subcellularLocation>
        <location evidence="1">Cell membrane</location>
        <topology evidence="1">Multi-pass membrane protein</topology>
    </subcellularLocation>
</comment>
<evidence type="ECO:0000256" key="7">
    <source>
        <dbReference type="ARBA" id="ARBA00023136"/>
    </source>
</evidence>
<dbReference type="NCBIfam" id="TIGR01695">
    <property type="entry name" value="murJ_mviN"/>
    <property type="match status" value="1"/>
</dbReference>
<evidence type="ECO:0000313" key="9">
    <source>
        <dbReference type="EMBL" id="GIE12487.1"/>
    </source>
</evidence>
<dbReference type="InterPro" id="IPR051050">
    <property type="entry name" value="Lipid_II_flippase_MurJ/MviN"/>
</dbReference>
<feature type="transmembrane region" description="Helical" evidence="8">
    <location>
        <begin position="321"/>
        <end position="351"/>
    </location>
</feature>
<feature type="transmembrane region" description="Helical" evidence="8">
    <location>
        <begin position="197"/>
        <end position="220"/>
    </location>
</feature>
<dbReference type="InterPro" id="IPR004268">
    <property type="entry name" value="MurJ"/>
</dbReference>
<evidence type="ECO:0000256" key="5">
    <source>
        <dbReference type="ARBA" id="ARBA00022984"/>
    </source>
</evidence>
<dbReference type="GO" id="GO:0008360">
    <property type="term" value="P:regulation of cell shape"/>
    <property type="evidence" value="ECO:0007669"/>
    <property type="project" value="UniProtKB-KW"/>
</dbReference>
<feature type="transmembrane region" description="Helical" evidence="8">
    <location>
        <begin position="487"/>
        <end position="510"/>
    </location>
</feature>
<feature type="transmembrane region" description="Helical" evidence="8">
    <location>
        <begin position="240"/>
        <end position="261"/>
    </location>
</feature>
<name>A0A919J335_9ACTN</name>
<feature type="transmembrane region" description="Helical" evidence="8">
    <location>
        <begin position="167"/>
        <end position="191"/>
    </location>
</feature>
<keyword evidence="3 8" id="KW-0812">Transmembrane</keyword>
<feature type="transmembrane region" description="Helical" evidence="8">
    <location>
        <begin position="134"/>
        <end position="155"/>
    </location>
</feature>
<feature type="transmembrane region" description="Helical" evidence="8">
    <location>
        <begin position="94"/>
        <end position="114"/>
    </location>
</feature>
<keyword evidence="5" id="KW-0573">Peptidoglycan synthesis</keyword>
<dbReference type="GO" id="GO:0005886">
    <property type="term" value="C:plasma membrane"/>
    <property type="evidence" value="ECO:0007669"/>
    <property type="project" value="UniProtKB-SubCell"/>
</dbReference>
<feature type="transmembrane region" description="Helical" evidence="8">
    <location>
        <begin position="393"/>
        <end position="415"/>
    </location>
</feature>
<gene>
    <name evidence="9" type="primary">mviN_2</name>
    <name evidence="9" type="ORF">Afe05nite_43270</name>
</gene>
<protein>
    <submittedName>
        <fullName evidence="9">Lipid II flippase MurJ</fullName>
    </submittedName>
</protein>